<name>A0A7Z0DPI0_9ACTN</name>
<dbReference type="SUPFAM" id="SSF46955">
    <property type="entry name" value="Putative DNA-binding domain"/>
    <property type="match status" value="1"/>
</dbReference>
<dbReference type="Gene3D" id="1.10.1240.10">
    <property type="entry name" value="Methionine synthase domain"/>
    <property type="match status" value="1"/>
</dbReference>
<dbReference type="InterPro" id="IPR047057">
    <property type="entry name" value="MerR_fam"/>
</dbReference>
<evidence type="ECO:0000256" key="5">
    <source>
        <dbReference type="SAM" id="MobiDB-lite"/>
    </source>
</evidence>
<dbReference type="Pfam" id="PF02310">
    <property type="entry name" value="B12-binding"/>
    <property type="match status" value="1"/>
</dbReference>
<evidence type="ECO:0000256" key="1">
    <source>
        <dbReference type="ARBA" id="ARBA00022491"/>
    </source>
</evidence>
<organism evidence="8 9">
    <name type="scientific">Nocardioides panzhihuensis</name>
    <dbReference type="NCBI Taxonomy" id="860243"/>
    <lineage>
        <taxon>Bacteria</taxon>
        <taxon>Bacillati</taxon>
        <taxon>Actinomycetota</taxon>
        <taxon>Actinomycetes</taxon>
        <taxon>Propionibacteriales</taxon>
        <taxon>Nocardioidaceae</taxon>
        <taxon>Nocardioides</taxon>
    </lineage>
</organism>
<dbReference type="Gene3D" id="3.40.50.280">
    <property type="entry name" value="Cobalamin-binding domain"/>
    <property type="match status" value="1"/>
</dbReference>
<dbReference type="InterPro" id="IPR003759">
    <property type="entry name" value="Cbl-bd_cap"/>
</dbReference>
<feature type="region of interest" description="Disordered" evidence="5">
    <location>
        <begin position="72"/>
        <end position="93"/>
    </location>
</feature>
<evidence type="ECO:0000313" key="9">
    <source>
        <dbReference type="Proteomes" id="UP000564496"/>
    </source>
</evidence>
<feature type="domain" description="B12-binding" evidence="7">
    <location>
        <begin position="179"/>
        <end position="297"/>
    </location>
</feature>
<comment type="caution">
    <text evidence="8">The sequence shown here is derived from an EMBL/GenBank/DDBJ whole genome shotgun (WGS) entry which is preliminary data.</text>
</comment>
<keyword evidence="9" id="KW-1185">Reference proteome</keyword>
<dbReference type="SUPFAM" id="SSF52242">
    <property type="entry name" value="Cobalamin (vitamin B12)-binding domain"/>
    <property type="match status" value="1"/>
</dbReference>
<dbReference type="RefSeq" id="WP_179659483.1">
    <property type="nucleotide sequence ID" value="NZ_JACBZR010000001.1"/>
</dbReference>
<dbReference type="Pfam" id="PF13411">
    <property type="entry name" value="MerR_1"/>
    <property type="match status" value="1"/>
</dbReference>
<keyword evidence="1" id="KW-0678">Repressor</keyword>
<dbReference type="InterPro" id="IPR006158">
    <property type="entry name" value="Cobalamin-bd"/>
</dbReference>
<dbReference type="GO" id="GO:0003677">
    <property type="term" value="F:DNA binding"/>
    <property type="evidence" value="ECO:0007669"/>
    <property type="project" value="UniProtKB-KW"/>
</dbReference>
<dbReference type="InterPro" id="IPR009061">
    <property type="entry name" value="DNA-bd_dom_put_sf"/>
</dbReference>
<proteinExistence type="predicted"/>
<dbReference type="GO" id="GO:0003700">
    <property type="term" value="F:DNA-binding transcription factor activity"/>
    <property type="evidence" value="ECO:0007669"/>
    <property type="project" value="InterPro"/>
</dbReference>
<dbReference type="Gene3D" id="1.10.1660.10">
    <property type="match status" value="1"/>
</dbReference>
<dbReference type="GO" id="GO:0031419">
    <property type="term" value="F:cobalamin binding"/>
    <property type="evidence" value="ECO:0007669"/>
    <property type="project" value="InterPro"/>
</dbReference>
<keyword evidence="4" id="KW-0804">Transcription</keyword>
<accession>A0A7Z0DPI0</accession>
<dbReference type="InterPro" id="IPR036594">
    <property type="entry name" value="Meth_synthase_dom"/>
</dbReference>
<dbReference type="InterPro" id="IPR036724">
    <property type="entry name" value="Cobalamin-bd_sf"/>
</dbReference>
<dbReference type="CDD" id="cd01104">
    <property type="entry name" value="HTH_MlrA-CarA"/>
    <property type="match status" value="1"/>
</dbReference>
<dbReference type="EMBL" id="JACBZR010000001">
    <property type="protein sequence ID" value="NYI79138.1"/>
    <property type="molecule type" value="Genomic_DNA"/>
</dbReference>
<dbReference type="PANTHER" id="PTHR30204">
    <property type="entry name" value="REDOX-CYCLING DRUG-SENSING TRANSCRIPTIONAL ACTIVATOR SOXR"/>
    <property type="match status" value="1"/>
</dbReference>
<dbReference type="PROSITE" id="PS51332">
    <property type="entry name" value="B12_BINDING"/>
    <property type="match status" value="1"/>
</dbReference>
<reference evidence="8 9" key="1">
    <citation type="submission" date="2020-07" db="EMBL/GenBank/DDBJ databases">
        <title>Sequencing the genomes of 1000 actinobacteria strains.</title>
        <authorList>
            <person name="Klenk H.-P."/>
        </authorList>
    </citation>
    <scope>NUCLEOTIDE SEQUENCE [LARGE SCALE GENOMIC DNA]</scope>
    <source>
        <strain evidence="8 9">DSM 26487</strain>
    </source>
</reference>
<evidence type="ECO:0000313" key="8">
    <source>
        <dbReference type="EMBL" id="NYI79138.1"/>
    </source>
</evidence>
<dbReference type="PANTHER" id="PTHR30204:SF69">
    <property type="entry name" value="MERR-FAMILY TRANSCRIPTIONAL REGULATOR"/>
    <property type="match status" value="1"/>
</dbReference>
<keyword evidence="3 8" id="KW-0238">DNA-binding</keyword>
<keyword evidence="2" id="KW-0805">Transcription regulation</keyword>
<dbReference type="AlphaFoldDB" id="A0A7Z0DPI0"/>
<dbReference type="Pfam" id="PF02607">
    <property type="entry name" value="B12-binding_2"/>
    <property type="match status" value="1"/>
</dbReference>
<dbReference type="Proteomes" id="UP000564496">
    <property type="component" value="Unassembled WGS sequence"/>
</dbReference>
<evidence type="ECO:0000256" key="3">
    <source>
        <dbReference type="ARBA" id="ARBA00023125"/>
    </source>
</evidence>
<evidence type="ECO:0000259" key="7">
    <source>
        <dbReference type="PROSITE" id="PS51332"/>
    </source>
</evidence>
<evidence type="ECO:0000259" key="6">
    <source>
        <dbReference type="PROSITE" id="PS50937"/>
    </source>
</evidence>
<dbReference type="SMART" id="SM00422">
    <property type="entry name" value="HTH_MERR"/>
    <property type="match status" value="1"/>
</dbReference>
<feature type="domain" description="HTH merR-type" evidence="6">
    <location>
        <begin position="1"/>
        <end position="71"/>
    </location>
</feature>
<dbReference type="InterPro" id="IPR000551">
    <property type="entry name" value="MerR-type_HTH_dom"/>
</dbReference>
<sequence length="297" mass="31385">MYTIKHAAQRVGITTATLRAWERRYGVITPHRSESGYRLYGDHDVAVLLSMKHLVDQGWSVGLAAAEAVRIDREHPAPDTTPRSPDSGRPAQPLPALAERLTAAASALDTTDLAAALDQVFALGSFETVMTDHVFPALGMLGDAWADGRVSVAGEHLSSNAVMRRLAVAYEAAATHGHGPRITLGLAPHTRHEIGLFAFAVAARRRGMDTDYLGADLPLDDWLGVVDDPDLAAVVLAIPTTADIPCADEVITALCDRRPDLVVAVGGAQQAHAPEPAFRLGHDIAAGAGILAAAISR</sequence>
<dbReference type="PROSITE" id="PS50937">
    <property type="entry name" value="HTH_MERR_2"/>
    <property type="match status" value="1"/>
</dbReference>
<evidence type="ECO:0000256" key="4">
    <source>
        <dbReference type="ARBA" id="ARBA00023163"/>
    </source>
</evidence>
<evidence type="ECO:0000256" key="2">
    <source>
        <dbReference type="ARBA" id="ARBA00023015"/>
    </source>
</evidence>
<protein>
    <submittedName>
        <fullName evidence="8">DNA-binding transcriptional MerR regulator</fullName>
    </submittedName>
</protein>
<dbReference type="GO" id="GO:0046872">
    <property type="term" value="F:metal ion binding"/>
    <property type="evidence" value="ECO:0007669"/>
    <property type="project" value="InterPro"/>
</dbReference>
<gene>
    <name evidence="8" type="ORF">BJ988_003786</name>
</gene>